<dbReference type="InterPro" id="IPR010657">
    <property type="entry name" value="ImpA_N"/>
</dbReference>
<feature type="domain" description="ImpA N-terminal" evidence="1">
    <location>
        <begin position="12"/>
        <end position="113"/>
    </location>
</feature>
<sequence>MAAISSGYTVHTGDDPRARPEFSALKEEMSKLSHPARPDVDWARVEQLCLTLFRLNGVELQSAAWYTLARAQRAGLAGIDEGLALIDGLVSHQWSQFWPQPTHVRVEIFAWLVVRLQQVLRTCVFSYIDLPLIYRTEKGLAHLCEVLQRLELKHVSKLDNLRVQFHNSARRLESLAQEKGAVSLSPASVSSIEDTTILVSAEQSQPQLMYVAQETLSSVQPQIKVVRALTSSRWKVGHGFVAGVVLCALTVTGIGWVKGMRQAPPLAQALQVTTQPLPRTLLPAQLAELRHPDNAVLLNQLQEETLAASRAQLASLDGLPVLWRLTYGAQLLHQLRTLWPASQTVQEMNNGWLHQREANALPMQALENYHLAKLRLQQLAERLDALDEKRGRYLTGSELKSMVFGIRQPLLSTPPLEELLRQLAEQQKSGTVSPALCQQINTRFNQLLNRYALLMESIKTRGALY</sequence>
<organism evidence="3 4">
    <name type="scientific">Photorhabdus khanii subsp. guanajuatensis</name>
    <dbReference type="NCBI Taxonomy" id="2100166"/>
    <lineage>
        <taxon>Bacteria</taxon>
        <taxon>Pseudomonadati</taxon>
        <taxon>Pseudomonadota</taxon>
        <taxon>Gammaproteobacteria</taxon>
        <taxon>Enterobacterales</taxon>
        <taxon>Morganellaceae</taxon>
        <taxon>Photorhabdus</taxon>
    </lineage>
</organism>
<gene>
    <name evidence="3" type="ORF">C5467_21915</name>
</gene>
<dbReference type="Pfam" id="PF12486">
    <property type="entry name" value="VasL"/>
    <property type="match status" value="1"/>
</dbReference>
<evidence type="ECO:0000313" key="4">
    <source>
        <dbReference type="Proteomes" id="UP000295598"/>
    </source>
</evidence>
<proteinExistence type="predicted"/>
<dbReference type="RefSeq" id="WP_132356157.1">
    <property type="nucleotide sequence ID" value="NZ_CAWOJO010000064.1"/>
</dbReference>
<evidence type="ECO:0000259" key="1">
    <source>
        <dbReference type="Pfam" id="PF06812"/>
    </source>
</evidence>
<evidence type="ECO:0000313" key="3">
    <source>
        <dbReference type="EMBL" id="TDB45430.1"/>
    </source>
</evidence>
<dbReference type="Proteomes" id="UP000295598">
    <property type="component" value="Unassembled WGS sequence"/>
</dbReference>
<dbReference type="EMBL" id="PUJY01000064">
    <property type="protein sequence ID" value="TDB45430.1"/>
    <property type="molecule type" value="Genomic_DNA"/>
</dbReference>
<accession>A0A4R4IWT2</accession>
<name>A0A4R4IWT2_9GAMM</name>
<dbReference type="PANTHER" id="PTHR37024:SF5">
    <property type="entry name" value="IMPA N-TERMINAL DOMAIN-CONTAINING PROTEIN"/>
    <property type="match status" value="1"/>
</dbReference>
<evidence type="ECO:0008006" key="5">
    <source>
        <dbReference type="Google" id="ProtNLM"/>
    </source>
</evidence>
<dbReference type="Pfam" id="PF06812">
    <property type="entry name" value="ImpA_N"/>
    <property type="match status" value="1"/>
</dbReference>
<dbReference type="AlphaFoldDB" id="A0A4R4IWT2"/>
<feature type="domain" description="ImpA C-terminal" evidence="2">
    <location>
        <begin position="310"/>
        <end position="454"/>
    </location>
</feature>
<protein>
    <recommendedName>
        <fullName evidence="5">Type VI secretion protein ImpA</fullName>
    </recommendedName>
</protein>
<evidence type="ECO:0000259" key="2">
    <source>
        <dbReference type="Pfam" id="PF12486"/>
    </source>
</evidence>
<dbReference type="InterPro" id="IPR021069">
    <property type="entry name" value="ImpA_C"/>
</dbReference>
<comment type="caution">
    <text evidence="3">The sequence shown here is derived from an EMBL/GenBank/DDBJ whole genome shotgun (WGS) entry which is preliminary data.</text>
</comment>
<dbReference type="PANTHER" id="PTHR37024">
    <property type="entry name" value="TYPE VI SECRETION SYSTEM DUF2094 AND IMPA-RELATED DOMAIN PROTEIN"/>
    <property type="match status" value="1"/>
</dbReference>
<reference evidence="3 4" key="1">
    <citation type="journal article" date="2019" name="Int. J. Syst. Evol. Microbiol.">
        <title>Photorhabdus khanii subsp. guanajuatensis subsp. nov., isolated from Heterorhabditis atacamensis, and Photorhabdus luminescens subsp. mexicana subsp. nov., isolated from Heterorhabditis mexicana entomopathogenic nematodes.</title>
        <authorList>
            <person name="Machado R.A.R."/>
            <person name="Bruno P."/>
            <person name="Arce C.C.M."/>
            <person name="Liechti N."/>
            <person name="Kohler A."/>
            <person name="Bernal J."/>
            <person name="Bruggmann R."/>
            <person name="Turlings T.C.J."/>
        </authorList>
    </citation>
    <scope>NUCLEOTIDE SEQUENCE [LARGE SCALE GENOMIC DNA]</scope>
    <source>
        <strain evidence="3 4">MEX20-17</strain>
    </source>
</reference>